<organism evidence="1 2">
    <name type="scientific">Paraburkholderia polaris</name>
    <dbReference type="NCBI Taxonomy" id="2728848"/>
    <lineage>
        <taxon>Bacteria</taxon>
        <taxon>Pseudomonadati</taxon>
        <taxon>Pseudomonadota</taxon>
        <taxon>Betaproteobacteria</taxon>
        <taxon>Burkholderiales</taxon>
        <taxon>Burkholderiaceae</taxon>
        <taxon>Paraburkholderia</taxon>
    </lineage>
</organism>
<evidence type="ECO:0000313" key="2">
    <source>
        <dbReference type="Proteomes" id="UP000544134"/>
    </source>
</evidence>
<comment type="caution">
    <text evidence="1">The sequence shown here is derived from an EMBL/GenBank/DDBJ whole genome shotgun (WGS) entry which is preliminary data.</text>
</comment>
<name>A0A848IT79_9BURK</name>
<dbReference type="AlphaFoldDB" id="A0A848IT79"/>
<proteinExistence type="predicted"/>
<evidence type="ECO:0000313" key="1">
    <source>
        <dbReference type="EMBL" id="NMM03185.1"/>
    </source>
</evidence>
<dbReference type="Proteomes" id="UP000544134">
    <property type="component" value="Unassembled WGS sequence"/>
</dbReference>
<dbReference type="EMBL" id="JABBGJ010000049">
    <property type="protein sequence ID" value="NMM03185.1"/>
    <property type="molecule type" value="Genomic_DNA"/>
</dbReference>
<reference evidence="1 2" key="1">
    <citation type="submission" date="2020-04" db="EMBL/GenBank/DDBJ databases">
        <title>Paraburkholderia sp. RP-4-7 isolated from soil.</title>
        <authorList>
            <person name="Dahal R.H."/>
        </authorList>
    </citation>
    <scope>NUCLEOTIDE SEQUENCE [LARGE SCALE GENOMIC DNA]</scope>
    <source>
        <strain evidence="1 2">RP-4-7</strain>
    </source>
</reference>
<protein>
    <submittedName>
        <fullName evidence="1">Uncharacterized protein</fullName>
    </submittedName>
</protein>
<dbReference type="RefSeq" id="WP_169489937.1">
    <property type="nucleotide sequence ID" value="NZ_JABBGJ010000049.1"/>
</dbReference>
<accession>A0A848IT79</accession>
<keyword evidence="2" id="KW-1185">Reference proteome</keyword>
<sequence>MHSDLHAAMLIVNTETHRTISRLDRETLIRIAMRARNEGRVDALLSANDAQLRKMTAVPDPQAPLTSWDVELSVNGHPVIALSETSMAAVANVKEFAPIVRTIAQRTFDVVGYGPNESGTPVAIGATPFAGFSAPDLQRLQDAAKFLAMHPDYEACAKLIESLIP</sequence>
<gene>
    <name evidence="1" type="ORF">HHL24_35435</name>
</gene>